<dbReference type="Proteomes" id="UP000521379">
    <property type="component" value="Unassembled WGS sequence"/>
</dbReference>
<name>A0A846TU90_9MICC</name>
<sequence length="200" mass="21128">MGAQHLAARSKDVFHRGYLMAATRALTGIRTWCPAFRMPRVTNWARGVVVLTIAVMTAVTLAALLAGLIYWAGFPDRYTGTTQVVLAALAIGNVLGAAGRFRRHRRTGCRDAQILTHAGWDTGQVFVSREVLPAVASAGLTVAAGALVVVTGFWLGASPARLILTYGVLTAVVAVTTAVQVMCSWHSVASAHAATDGRML</sequence>
<evidence type="ECO:0000313" key="3">
    <source>
        <dbReference type="Proteomes" id="UP000521379"/>
    </source>
</evidence>
<dbReference type="EMBL" id="JAAVUN010000032">
    <property type="protein sequence ID" value="NKE10590.1"/>
    <property type="molecule type" value="Genomic_DNA"/>
</dbReference>
<gene>
    <name evidence="2" type="ORF">GTW58_11750</name>
</gene>
<dbReference type="RefSeq" id="WP_157980567.1">
    <property type="nucleotide sequence ID" value="NZ_JAAVUN010000032.1"/>
</dbReference>
<protein>
    <submittedName>
        <fullName evidence="2">Uncharacterized protein</fullName>
    </submittedName>
</protein>
<feature type="transmembrane region" description="Helical" evidence="1">
    <location>
        <begin position="163"/>
        <end position="183"/>
    </location>
</feature>
<accession>A0A846TU90</accession>
<organism evidence="2 3">
    <name type="scientific">Kocuria subflava</name>
    <dbReference type="NCBI Taxonomy" id="1736139"/>
    <lineage>
        <taxon>Bacteria</taxon>
        <taxon>Bacillati</taxon>
        <taxon>Actinomycetota</taxon>
        <taxon>Actinomycetes</taxon>
        <taxon>Micrococcales</taxon>
        <taxon>Micrococcaceae</taxon>
        <taxon>Kocuria</taxon>
    </lineage>
</organism>
<keyword evidence="1" id="KW-0472">Membrane</keyword>
<feature type="transmembrane region" description="Helical" evidence="1">
    <location>
        <begin position="134"/>
        <end position="157"/>
    </location>
</feature>
<keyword evidence="1" id="KW-1133">Transmembrane helix</keyword>
<keyword evidence="3" id="KW-1185">Reference proteome</keyword>
<comment type="caution">
    <text evidence="2">The sequence shown here is derived from an EMBL/GenBank/DDBJ whole genome shotgun (WGS) entry which is preliminary data.</text>
</comment>
<feature type="transmembrane region" description="Helical" evidence="1">
    <location>
        <begin position="47"/>
        <end position="72"/>
    </location>
</feature>
<keyword evidence="1" id="KW-0812">Transmembrane</keyword>
<dbReference type="AlphaFoldDB" id="A0A846TU90"/>
<evidence type="ECO:0000256" key="1">
    <source>
        <dbReference type="SAM" id="Phobius"/>
    </source>
</evidence>
<evidence type="ECO:0000313" key="2">
    <source>
        <dbReference type="EMBL" id="NKE10590.1"/>
    </source>
</evidence>
<reference evidence="2 3" key="1">
    <citation type="submission" date="2020-02" db="EMBL/GenBank/DDBJ databases">
        <authorList>
            <person name="Sun Q."/>
        </authorList>
    </citation>
    <scope>NUCLEOTIDE SEQUENCE [LARGE SCALE GENOMIC DNA]</scope>
    <source>
        <strain evidence="2 3">YIM 13062</strain>
    </source>
</reference>
<proteinExistence type="predicted"/>
<feature type="transmembrane region" description="Helical" evidence="1">
    <location>
        <begin position="78"/>
        <end position="98"/>
    </location>
</feature>